<dbReference type="GeneID" id="54346876"/>
<name>A0A6A5RZ14_9PLEO</name>
<protein>
    <submittedName>
        <fullName evidence="2">Uncharacterized protein</fullName>
    </submittedName>
</protein>
<evidence type="ECO:0000313" key="2">
    <source>
        <dbReference type="EMBL" id="KAF1931496.1"/>
    </source>
</evidence>
<evidence type="ECO:0000256" key="1">
    <source>
        <dbReference type="SAM" id="MobiDB-lite"/>
    </source>
</evidence>
<sequence>MALVRPILHRVSFLAPTLRTELTRQRNESMQKYILLTAQKEALQRRMSMSIPFSLPISTSSPEFQSLSSSPTSPIDYVSTCLTTTEPVPTRPGTVPQTSVDDTHTSESHKLCEINQQIVATLMELLNTEAVKTDPKYRAFIQEKLMESEQQIRRQRRRRSSNAERDYASSIAHHLELGLNTSKTGA</sequence>
<keyword evidence="3" id="KW-1185">Reference proteome</keyword>
<accession>A0A6A5RZ14</accession>
<organism evidence="2 3">
    <name type="scientific">Didymella exigua CBS 183.55</name>
    <dbReference type="NCBI Taxonomy" id="1150837"/>
    <lineage>
        <taxon>Eukaryota</taxon>
        <taxon>Fungi</taxon>
        <taxon>Dikarya</taxon>
        <taxon>Ascomycota</taxon>
        <taxon>Pezizomycotina</taxon>
        <taxon>Dothideomycetes</taxon>
        <taxon>Pleosporomycetidae</taxon>
        <taxon>Pleosporales</taxon>
        <taxon>Pleosporineae</taxon>
        <taxon>Didymellaceae</taxon>
        <taxon>Didymella</taxon>
    </lineage>
</organism>
<gene>
    <name evidence="2" type="ORF">M421DRAFT_313676</name>
</gene>
<evidence type="ECO:0000313" key="3">
    <source>
        <dbReference type="Proteomes" id="UP000800082"/>
    </source>
</evidence>
<dbReference type="RefSeq" id="XP_033451744.1">
    <property type="nucleotide sequence ID" value="XM_033589229.1"/>
</dbReference>
<dbReference type="OrthoDB" id="4509729at2759"/>
<proteinExistence type="predicted"/>
<dbReference type="Proteomes" id="UP000800082">
    <property type="component" value="Unassembled WGS sequence"/>
</dbReference>
<feature type="region of interest" description="Disordered" evidence="1">
    <location>
        <begin position="84"/>
        <end position="107"/>
    </location>
</feature>
<dbReference type="EMBL" id="ML978960">
    <property type="protein sequence ID" value="KAF1931496.1"/>
    <property type="molecule type" value="Genomic_DNA"/>
</dbReference>
<dbReference type="AlphaFoldDB" id="A0A6A5RZ14"/>
<reference evidence="2" key="1">
    <citation type="journal article" date="2020" name="Stud. Mycol.">
        <title>101 Dothideomycetes genomes: a test case for predicting lifestyles and emergence of pathogens.</title>
        <authorList>
            <person name="Haridas S."/>
            <person name="Albert R."/>
            <person name="Binder M."/>
            <person name="Bloem J."/>
            <person name="Labutti K."/>
            <person name="Salamov A."/>
            <person name="Andreopoulos B."/>
            <person name="Baker S."/>
            <person name="Barry K."/>
            <person name="Bills G."/>
            <person name="Bluhm B."/>
            <person name="Cannon C."/>
            <person name="Castanera R."/>
            <person name="Culley D."/>
            <person name="Daum C."/>
            <person name="Ezra D."/>
            <person name="Gonzalez J."/>
            <person name="Henrissat B."/>
            <person name="Kuo A."/>
            <person name="Liang C."/>
            <person name="Lipzen A."/>
            <person name="Lutzoni F."/>
            <person name="Magnuson J."/>
            <person name="Mondo S."/>
            <person name="Nolan M."/>
            <person name="Ohm R."/>
            <person name="Pangilinan J."/>
            <person name="Park H.-J."/>
            <person name="Ramirez L."/>
            <person name="Alfaro M."/>
            <person name="Sun H."/>
            <person name="Tritt A."/>
            <person name="Yoshinaga Y."/>
            <person name="Zwiers L.-H."/>
            <person name="Turgeon B."/>
            <person name="Goodwin S."/>
            <person name="Spatafora J."/>
            <person name="Crous P."/>
            <person name="Grigoriev I."/>
        </authorList>
    </citation>
    <scope>NUCLEOTIDE SEQUENCE</scope>
    <source>
        <strain evidence="2">CBS 183.55</strain>
    </source>
</reference>